<feature type="transmembrane region" description="Helical" evidence="8">
    <location>
        <begin position="349"/>
        <end position="371"/>
    </location>
</feature>
<feature type="transmembrane region" description="Helical" evidence="8">
    <location>
        <begin position="419"/>
        <end position="439"/>
    </location>
</feature>
<dbReference type="PANTHER" id="PTHR11388:SF100">
    <property type="entry name" value="SOLUTE CARRIER ORGANIC ANION TRANSPORTER FAMILY MEMBER 4A1"/>
    <property type="match status" value="1"/>
</dbReference>
<keyword evidence="7" id="KW-1015">Disulfide bond</keyword>
<dbReference type="InterPro" id="IPR020846">
    <property type="entry name" value="MFS_dom"/>
</dbReference>
<feature type="transmembrane region" description="Helical" evidence="8">
    <location>
        <begin position="134"/>
        <end position="152"/>
    </location>
</feature>
<feature type="compositionally biased region" description="Acidic residues" evidence="9">
    <location>
        <begin position="690"/>
        <end position="702"/>
    </location>
</feature>
<evidence type="ECO:0000256" key="9">
    <source>
        <dbReference type="SAM" id="MobiDB-lite"/>
    </source>
</evidence>
<evidence type="ECO:0000256" key="6">
    <source>
        <dbReference type="ARBA" id="ARBA00023136"/>
    </source>
</evidence>
<evidence type="ECO:0000259" key="10">
    <source>
        <dbReference type="PROSITE" id="PS50850"/>
    </source>
</evidence>
<keyword evidence="12" id="KW-1185">Reference proteome</keyword>
<feature type="transmembrane region" description="Helical" evidence="8">
    <location>
        <begin position="226"/>
        <end position="253"/>
    </location>
</feature>
<evidence type="ECO:0000256" key="2">
    <source>
        <dbReference type="ARBA" id="ARBA00009657"/>
    </source>
</evidence>
<feature type="domain" description="Major facilitator superfamily (MFS) profile" evidence="10">
    <location>
        <begin position="64"/>
        <end position="655"/>
    </location>
</feature>
<evidence type="ECO:0000259" key="11">
    <source>
        <dbReference type="PROSITE" id="PS51465"/>
    </source>
</evidence>
<proteinExistence type="inferred from homology"/>
<dbReference type="PROSITE" id="PS50850">
    <property type="entry name" value="MFS"/>
    <property type="match status" value="1"/>
</dbReference>
<gene>
    <name evidence="13" type="primary">LOC101851253</name>
</gene>
<dbReference type="Gene3D" id="1.20.1250.20">
    <property type="entry name" value="MFS general substrate transporter like domains"/>
    <property type="match status" value="2"/>
</dbReference>
<keyword evidence="6 8" id="KW-0472">Membrane</keyword>
<evidence type="ECO:0000313" key="13">
    <source>
        <dbReference type="RefSeq" id="XP_035824567.1"/>
    </source>
</evidence>
<feature type="transmembrane region" description="Helical" evidence="8">
    <location>
        <begin position="582"/>
        <end position="603"/>
    </location>
</feature>
<dbReference type="InterPro" id="IPR004156">
    <property type="entry name" value="OATP"/>
</dbReference>
<dbReference type="Pfam" id="PF03137">
    <property type="entry name" value="OATP"/>
    <property type="match status" value="1"/>
</dbReference>
<dbReference type="InterPro" id="IPR036259">
    <property type="entry name" value="MFS_trans_sf"/>
</dbReference>
<feature type="region of interest" description="Disordered" evidence="9">
    <location>
        <begin position="686"/>
        <end position="713"/>
    </location>
</feature>
<feature type="transmembrane region" description="Helical" evidence="8">
    <location>
        <begin position="63"/>
        <end position="82"/>
    </location>
</feature>
<evidence type="ECO:0000256" key="7">
    <source>
        <dbReference type="ARBA" id="ARBA00023157"/>
    </source>
</evidence>
<feature type="transmembrane region" description="Helical" evidence="8">
    <location>
        <begin position="383"/>
        <end position="407"/>
    </location>
</feature>
<keyword evidence="3" id="KW-1003">Cell membrane</keyword>
<feature type="transmembrane region" description="Helical" evidence="8">
    <location>
        <begin position="102"/>
        <end position="122"/>
    </location>
</feature>
<accession>A0ABM1VQ75</accession>
<sequence length="713" mass="77338">MEEGQKVAESAPPSFSVTPAEDEAVQSENQPVSESVDEEDCETRCGYWGWRPNFLQSVNKPGFLVFFVAMYSMMLGFVVNGVNNVNVSSIERRFDLQSANVGFLASSYDISAAVLAVVIGYYGSGKRKARMISVAVFASALGSFVMTVPHFATGQYSLGISADKICVDETSSNSSCSATRSNPRLGNYFYVFLLGQLLHGIGGTTMLTVGISLIDDSVMPKKTPLYLGFVYGCNILGSGLGYIVGGQLLNVYVDFDTVDHVELTPSDTRWLGAWWLAPGIAAALQLVVSIPLSLFGAELPTSKEVRRKRISQAHQGQPSAAASTSVPLPTKLKELRAVWIVFTLLRNPCFVFITLGMTVEGMFLSGIAAFLPKFVENEYGISASRAAIVSGLAIIPAAAGGLLLGGYIAKRFNLNITQAIKFIILTSVLAALGSSVIWIRCKPLEIYGVSRPYHGRDKGQLPISLGAPCNNMCSCDTDLFEPVCNNETGVYFSPCYAGCTEQTGPNVFSHCACVSAISRPGNQSSVSQQLSSENCRQPCNMLYLFISLLFFSMCLSFMPIAPGDSIQLRCVEEEHKTFAQGIKMLIVRMLGSFVGPILVGKLLDLNCDTWRERCGQRLSCWLYDHDTLVICIYLFIVTCKGLSILFCCLALKFYQPPKPPVVEQVASPQQEMGNVAGHCMPYGDGHSAAGDDEEPDFSVEDDGSSRTLVRFAP</sequence>
<name>A0ABM1VQ75_APLCA</name>
<feature type="transmembrane region" description="Helical" evidence="8">
    <location>
        <begin position="188"/>
        <end position="214"/>
    </location>
</feature>
<evidence type="ECO:0000313" key="12">
    <source>
        <dbReference type="Proteomes" id="UP000694888"/>
    </source>
</evidence>
<protein>
    <recommendedName>
        <fullName evidence="8">Solute carrier organic anion transporter family member</fullName>
    </recommendedName>
</protein>
<keyword evidence="8" id="KW-0406">Ion transport</keyword>
<feature type="transmembrane region" description="Helical" evidence="8">
    <location>
        <begin position="627"/>
        <end position="651"/>
    </location>
</feature>
<feature type="domain" description="Kazal-like" evidence="11">
    <location>
        <begin position="463"/>
        <end position="515"/>
    </location>
</feature>
<reference evidence="13" key="1">
    <citation type="submission" date="2025-08" db="UniProtKB">
        <authorList>
            <consortium name="RefSeq"/>
        </authorList>
    </citation>
    <scope>IDENTIFICATION</scope>
</reference>
<evidence type="ECO:0000256" key="8">
    <source>
        <dbReference type="RuleBase" id="RU362056"/>
    </source>
</evidence>
<dbReference type="PROSITE" id="PS51465">
    <property type="entry name" value="KAZAL_2"/>
    <property type="match status" value="1"/>
</dbReference>
<evidence type="ECO:0000256" key="4">
    <source>
        <dbReference type="ARBA" id="ARBA00022692"/>
    </source>
</evidence>
<evidence type="ECO:0000256" key="3">
    <source>
        <dbReference type="ARBA" id="ARBA00022475"/>
    </source>
</evidence>
<keyword evidence="8" id="KW-0813">Transport</keyword>
<feature type="region of interest" description="Disordered" evidence="9">
    <location>
        <begin position="1"/>
        <end position="37"/>
    </location>
</feature>
<keyword evidence="4 8" id="KW-0812">Transmembrane</keyword>
<feature type="transmembrane region" description="Helical" evidence="8">
    <location>
        <begin position="273"/>
        <end position="299"/>
    </location>
</feature>
<dbReference type="InterPro" id="IPR002350">
    <property type="entry name" value="Kazal_dom"/>
</dbReference>
<evidence type="ECO:0000256" key="1">
    <source>
        <dbReference type="ARBA" id="ARBA00004651"/>
    </source>
</evidence>
<comment type="similarity">
    <text evidence="2 8">Belongs to the organo anion transporter (TC 2.A.60) family.</text>
</comment>
<comment type="subcellular location">
    <subcellularLocation>
        <location evidence="1 8">Cell membrane</location>
        <topology evidence="1 8">Multi-pass membrane protein</topology>
    </subcellularLocation>
</comment>
<evidence type="ECO:0000256" key="5">
    <source>
        <dbReference type="ARBA" id="ARBA00022989"/>
    </source>
</evidence>
<dbReference type="PANTHER" id="PTHR11388">
    <property type="entry name" value="ORGANIC ANION TRANSPORTER"/>
    <property type="match status" value="1"/>
</dbReference>
<dbReference type="Proteomes" id="UP000694888">
    <property type="component" value="Unplaced"/>
</dbReference>
<dbReference type="GeneID" id="101851253"/>
<dbReference type="NCBIfam" id="TIGR00805">
    <property type="entry name" value="oat"/>
    <property type="match status" value="1"/>
</dbReference>
<keyword evidence="5 8" id="KW-1133">Transmembrane helix</keyword>
<dbReference type="RefSeq" id="XP_035824567.1">
    <property type="nucleotide sequence ID" value="XM_035968674.1"/>
</dbReference>
<dbReference type="SUPFAM" id="SSF103473">
    <property type="entry name" value="MFS general substrate transporter"/>
    <property type="match status" value="1"/>
</dbReference>
<organism evidence="12 13">
    <name type="scientific">Aplysia californica</name>
    <name type="common">California sea hare</name>
    <dbReference type="NCBI Taxonomy" id="6500"/>
    <lineage>
        <taxon>Eukaryota</taxon>
        <taxon>Metazoa</taxon>
        <taxon>Spiralia</taxon>
        <taxon>Lophotrochozoa</taxon>
        <taxon>Mollusca</taxon>
        <taxon>Gastropoda</taxon>
        <taxon>Heterobranchia</taxon>
        <taxon>Euthyneura</taxon>
        <taxon>Tectipleura</taxon>
        <taxon>Aplysiida</taxon>
        <taxon>Aplysioidea</taxon>
        <taxon>Aplysiidae</taxon>
        <taxon>Aplysia</taxon>
    </lineage>
</organism>
<feature type="transmembrane region" description="Helical" evidence="8">
    <location>
        <begin position="541"/>
        <end position="561"/>
    </location>
</feature>